<dbReference type="InterPro" id="IPR004535">
    <property type="entry name" value="Transl_elong_SelB"/>
</dbReference>
<keyword evidence="4" id="KW-0342">GTP-binding</keyword>
<evidence type="ECO:0000256" key="3">
    <source>
        <dbReference type="ARBA" id="ARBA00022917"/>
    </source>
</evidence>
<protein>
    <submittedName>
        <fullName evidence="6">Selenocysteine-specific elongation factor</fullName>
    </submittedName>
    <submittedName>
        <fullName evidence="7">Selenocysteine-specific translation elongation factor</fullName>
    </submittedName>
</protein>
<dbReference type="InterPro" id="IPR005225">
    <property type="entry name" value="Small_GTP-bd"/>
</dbReference>
<dbReference type="Pfam" id="PF09107">
    <property type="entry name" value="WHD_3rd_SelB"/>
    <property type="match status" value="1"/>
</dbReference>
<evidence type="ECO:0000256" key="4">
    <source>
        <dbReference type="ARBA" id="ARBA00023134"/>
    </source>
</evidence>
<dbReference type="EMBL" id="CP031367">
    <property type="protein sequence ID" value="AXK48758.1"/>
    <property type="molecule type" value="Genomic_DNA"/>
</dbReference>
<dbReference type="PANTHER" id="PTHR43721:SF11">
    <property type="entry name" value="SELENOCYSTEINE-SPECIFIC ELONGATION FACTOR"/>
    <property type="match status" value="1"/>
</dbReference>
<evidence type="ECO:0000313" key="7">
    <source>
        <dbReference type="EMBL" id="RXJ92081.1"/>
    </source>
</evidence>
<dbReference type="SUPFAM" id="SSF52540">
    <property type="entry name" value="P-loop containing nucleoside triphosphate hydrolases"/>
    <property type="match status" value="1"/>
</dbReference>
<dbReference type="NCBIfam" id="TIGR00231">
    <property type="entry name" value="small_GTP"/>
    <property type="match status" value="1"/>
</dbReference>
<keyword evidence="9" id="KW-1185">Reference proteome</keyword>
<sequence length="609" mass="69610">MSNIIIGTAGHIDHGKTALVRALNGFEGDSTNEEKQRGITIDLSFSNLSFGQRNIAFIDVPGHERLIKNMIAGAFGFDYVMLIVSAKEGIMPQTLEHIEILELLGIKNLILVITKKDLVSLEELKLQTDKILEFLNNYSFSIKFIKTVSIFDNSSIEDLKTTLFSINSSAKEEENFFRFYVDRVFTLKGIGTVATGTVLGKKIELEEKVFIPHLQKETKIKNIQVHNQNSLFANISNRAALNLSNIEINSIKRGDIITKKGFLRGFDSVDISFKCLKDKKLNHNQNYTLYIGSKKLEVKILLFNSISSLEQGFATVKADEKIYSIFGEKLILRSSNDTIAGGVVLNPIIDPMNKNQKIKLLSYLLQKDFKNSFKTLLEAHKKGLGIISSTQRFALSHENSLELSKNLSDVFIDEKELVIYPISTKYEIKKFIENIYNKNQYALLSSSSINLRLPWASSEFISNVLDNLVEQNFLIKEAQLYKSANIKEDITKELENIFLQRLEKEDLTPTAPYNIYDDLDIDRKLGDNILKSLTAKKDVIRLQHNIFIHNKSLNKAVKAMREIIKEDGFIEIFNFKQRFDLSRKYLVCYLDYLDNFSDIKKIENKRVFS</sequence>
<dbReference type="Gene3D" id="2.40.30.10">
    <property type="entry name" value="Translation factors"/>
    <property type="match status" value="1"/>
</dbReference>
<dbReference type="AlphaFoldDB" id="A0AAD0QJQ3"/>
<keyword evidence="3" id="KW-0648">Protein biosynthesis</keyword>
<dbReference type="InterPro" id="IPR036390">
    <property type="entry name" value="WH_DNA-bd_sf"/>
</dbReference>
<accession>A0AAD0QJQ3</accession>
<dbReference type="InterPro" id="IPR057335">
    <property type="entry name" value="Beta-barrel_SelB"/>
</dbReference>
<dbReference type="GO" id="GO:0001514">
    <property type="term" value="P:selenocysteine incorporation"/>
    <property type="evidence" value="ECO:0007669"/>
    <property type="project" value="InterPro"/>
</dbReference>
<dbReference type="GO" id="GO:0003723">
    <property type="term" value="F:RNA binding"/>
    <property type="evidence" value="ECO:0007669"/>
    <property type="project" value="InterPro"/>
</dbReference>
<dbReference type="CDD" id="cd03696">
    <property type="entry name" value="SelB_II"/>
    <property type="match status" value="1"/>
</dbReference>
<dbReference type="Gene3D" id="3.40.50.300">
    <property type="entry name" value="P-loop containing nucleotide triphosphate hydrolases"/>
    <property type="match status" value="1"/>
</dbReference>
<name>A0AAD0QJQ3_9BACT</name>
<dbReference type="EMBL" id="PDKD01000005">
    <property type="protein sequence ID" value="RXJ92081.1"/>
    <property type="molecule type" value="Genomic_DNA"/>
</dbReference>
<evidence type="ECO:0000313" key="6">
    <source>
        <dbReference type="EMBL" id="AXK48758.1"/>
    </source>
</evidence>
<comment type="subcellular location">
    <subcellularLocation>
        <location evidence="1">Cytoplasm</location>
    </subcellularLocation>
</comment>
<dbReference type="GO" id="GO:0005737">
    <property type="term" value="C:cytoplasm"/>
    <property type="evidence" value="ECO:0007669"/>
    <property type="project" value="UniProtKB-SubCell"/>
</dbReference>
<dbReference type="Pfam" id="PF00009">
    <property type="entry name" value="GTP_EFTU"/>
    <property type="match status" value="1"/>
</dbReference>
<dbReference type="InterPro" id="IPR027417">
    <property type="entry name" value="P-loop_NTPase"/>
</dbReference>
<dbReference type="InterPro" id="IPR036388">
    <property type="entry name" value="WH-like_DNA-bd_sf"/>
</dbReference>
<dbReference type="SUPFAM" id="SSF46785">
    <property type="entry name" value="Winged helix' DNA-binding domain"/>
    <property type="match status" value="1"/>
</dbReference>
<dbReference type="KEGG" id="atp:ATR_0891"/>
<dbReference type="GO" id="GO:0005525">
    <property type="term" value="F:GTP binding"/>
    <property type="evidence" value="ECO:0007669"/>
    <property type="project" value="UniProtKB-KW"/>
</dbReference>
<dbReference type="GO" id="GO:0003746">
    <property type="term" value="F:translation elongation factor activity"/>
    <property type="evidence" value="ECO:0007669"/>
    <property type="project" value="UniProtKB-KW"/>
</dbReference>
<dbReference type="CDD" id="cd04171">
    <property type="entry name" value="SelB"/>
    <property type="match status" value="1"/>
</dbReference>
<dbReference type="Pfam" id="PF25461">
    <property type="entry name" value="Beta-barrel_SelB"/>
    <property type="match status" value="1"/>
</dbReference>
<dbReference type="InterPro" id="IPR000795">
    <property type="entry name" value="T_Tr_GTP-bd_dom"/>
</dbReference>
<keyword evidence="4" id="KW-0547">Nucleotide-binding</keyword>
<dbReference type="InterPro" id="IPR009000">
    <property type="entry name" value="Transl_B-barrel_sf"/>
</dbReference>
<dbReference type="Proteomes" id="UP000289132">
    <property type="component" value="Unassembled WGS sequence"/>
</dbReference>
<feature type="domain" description="Tr-type G" evidence="5">
    <location>
        <begin position="1"/>
        <end position="171"/>
    </location>
</feature>
<evidence type="ECO:0000313" key="8">
    <source>
        <dbReference type="Proteomes" id="UP000254504"/>
    </source>
</evidence>
<reference evidence="7 9" key="1">
    <citation type="submission" date="2017-10" db="EMBL/GenBank/DDBJ databases">
        <title>Genomics of the genus Arcobacter.</title>
        <authorList>
            <person name="Perez-Cataluna A."/>
            <person name="Figueras M.J."/>
        </authorList>
    </citation>
    <scope>NUCLEOTIDE SEQUENCE [LARGE SCALE GENOMIC DNA]</scope>
    <source>
        <strain evidence="7 9">LMG 25534</strain>
    </source>
</reference>
<evidence type="ECO:0000313" key="9">
    <source>
        <dbReference type="Proteomes" id="UP000289132"/>
    </source>
</evidence>
<dbReference type="PROSITE" id="PS00301">
    <property type="entry name" value="G_TR_1"/>
    <property type="match status" value="1"/>
</dbReference>
<gene>
    <name evidence="6" type="primary">selB</name>
    <name evidence="6" type="ORF">ATR_0891</name>
    <name evidence="7" type="ORF">CRU87_04370</name>
</gene>
<dbReference type="RefSeq" id="WP_115428270.1">
    <property type="nucleotide sequence ID" value="NZ_CP031367.1"/>
</dbReference>
<dbReference type="PROSITE" id="PS51722">
    <property type="entry name" value="G_TR_2"/>
    <property type="match status" value="1"/>
</dbReference>
<dbReference type="GO" id="GO:0003924">
    <property type="term" value="F:GTPase activity"/>
    <property type="evidence" value="ECO:0007669"/>
    <property type="project" value="InterPro"/>
</dbReference>
<evidence type="ECO:0000256" key="2">
    <source>
        <dbReference type="ARBA" id="ARBA00022490"/>
    </source>
</evidence>
<keyword evidence="2" id="KW-0963">Cytoplasm</keyword>
<dbReference type="InterPro" id="IPR050055">
    <property type="entry name" value="EF-Tu_GTPase"/>
</dbReference>
<dbReference type="InterPro" id="IPR031157">
    <property type="entry name" value="G_TR_CS"/>
</dbReference>
<organism evidence="6 8">
    <name type="scientific">Aliarcobacter trophiarum LMG 25534</name>
    <dbReference type="NCBI Taxonomy" id="1032241"/>
    <lineage>
        <taxon>Bacteria</taxon>
        <taxon>Pseudomonadati</taxon>
        <taxon>Campylobacterota</taxon>
        <taxon>Epsilonproteobacteria</taxon>
        <taxon>Campylobacterales</taxon>
        <taxon>Arcobacteraceae</taxon>
        <taxon>Aliarcobacter</taxon>
    </lineage>
</organism>
<proteinExistence type="predicted"/>
<reference evidence="6 8" key="2">
    <citation type="submission" date="2018-07" db="EMBL/GenBank/DDBJ databases">
        <title>Complete genome of the Arcobacter trophiarum type strain LMG 25534.</title>
        <authorList>
            <person name="Miller W.G."/>
            <person name="Yee E."/>
        </authorList>
    </citation>
    <scope>NUCLEOTIDE SEQUENCE [LARGE SCALE GENOMIC DNA]</scope>
    <source>
        <strain evidence="6 8">LMG 25534</strain>
    </source>
</reference>
<dbReference type="NCBIfam" id="TIGR00475">
    <property type="entry name" value="selB"/>
    <property type="match status" value="1"/>
</dbReference>
<keyword evidence="6" id="KW-0251">Elongation factor</keyword>
<evidence type="ECO:0000256" key="1">
    <source>
        <dbReference type="ARBA" id="ARBA00004496"/>
    </source>
</evidence>
<dbReference type="SUPFAM" id="SSF50447">
    <property type="entry name" value="Translation proteins"/>
    <property type="match status" value="1"/>
</dbReference>
<dbReference type="InterPro" id="IPR015191">
    <property type="entry name" value="SelB_WHD4"/>
</dbReference>
<dbReference type="Proteomes" id="UP000254504">
    <property type="component" value="Chromosome"/>
</dbReference>
<evidence type="ECO:0000259" key="5">
    <source>
        <dbReference type="PROSITE" id="PS51722"/>
    </source>
</evidence>
<dbReference type="Gene3D" id="1.10.10.10">
    <property type="entry name" value="Winged helix-like DNA-binding domain superfamily/Winged helix DNA-binding domain"/>
    <property type="match status" value="1"/>
</dbReference>
<dbReference type="PANTHER" id="PTHR43721">
    <property type="entry name" value="ELONGATION FACTOR TU-RELATED"/>
    <property type="match status" value="1"/>
</dbReference>